<dbReference type="PANTHER" id="PTHR14464:SF4">
    <property type="entry name" value="EXONUCLEASE V"/>
    <property type="match status" value="1"/>
</dbReference>
<evidence type="ECO:0000313" key="2">
    <source>
        <dbReference type="EMBL" id="KAK6184230.1"/>
    </source>
</evidence>
<dbReference type="Gene3D" id="3.90.320.10">
    <property type="match status" value="1"/>
</dbReference>
<dbReference type="EMBL" id="JAZGQO010000006">
    <property type="protein sequence ID" value="KAK6184230.1"/>
    <property type="molecule type" value="Genomic_DNA"/>
</dbReference>
<comment type="caution">
    <text evidence="2">The sequence shown here is derived from an EMBL/GenBank/DDBJ whole genome shotgun (WGS) entry which is preliminary data.</text>
</comment>
<evidence type="ECO:0008006" key="4">
    <source>
        <dbReference type="Google" id="ProtNLM"/>
    </source>
</evidence>
<dbReference type="GO" id="GO:0005634">
    <property type="term" value="C:nucleus"/>
    <property type="evidence" value="ECO:0007669"/>
    <property type="project" value="TreeGrafter"/>
</dbReference>
<protein>
    <recommendedName>
        <fullName evidence="4">Exonuclease V</fullName>
    </recommendedName>
</protein>
<evidence type="ECO:0000313" key="3">
    <source>
        <dbReference type="Proteomes" id="UP001347796"/>
    </source>
</evidence>
<organism evidence="2 3">
    <name type="scientific">Patella caerulea</name>
    <name type="common">Rayed Mediterranean limpet</name>
    <dbReference type="NCBI Taxonomy" id="87958"/>
    <lineage>
        <taxon>Eukaryota</taxon>
        <taxon>Metazoa</taxon>
        <taxon>Spiralia</taxon>
        <taxon>Lophotrochozoa</taxon>
        <taxon>Mollusca</taxon>
        <taxon>Gastropoda</taxon>
        <taxon>Patellogastropoda</taxon>
        <taxon>Patelloidea</taxon>
        <taxon>Patellidae</taxon>
        <taxon>Patella</taxon>
    </lineage>
</organism>
<proteinExistence type="inferred from homology"/>
<dbReference type="PANTHER" id="PTHR14464">
    <property type="entry name" value="EXONUCLEASE V"/>
    <property type="match status" value="1"/>
</dbReference>
<gene>
    <name evidence="2" type="ORF">SNE40_006740</name>
</gene>
<accession>A0AAN8Q6N5</accession>
<comment type="similarity">
    <text evidence="1">Belongs to the EXO5 family.</text>
</comment>
<reference evidence="2 3" key="1">
    <citation type="submission" date="2024-01" db="EMBL/GenBank/DDBJ databases">
        <title>The genome of the rayed Mediterranean limpet Patella caerulea (Linnaeus, 1758).</title>
        <authorList>
            <person name="Anh-Thu Weber A."/>
            <person name="Halstead-Nussloch G."/>
        </authorList>
    </citation>
    <scope>NUCLEOTIDE SEQUENCE [LARGE SCALE GENOMIC DNA]</scope>
    <source>
        <strain evidence="2">AATW-2023a</strain>
        <tissue evidence="2">Whole specimen</tissue>
    </source>
</reference>
<dbReference type="AlphaFoldDB" id="A0AAN8Q6N5"/>
<dbReference type="Pfam" id="PF09810">
    <property type="entry name" value="Exo5"/>
    <property type="match status" value="3"/>
</dbReference>
<sequence length="376" mass="43571">MADSTEPENGSKYEDTLKKNINDLDLWDDDISDEILSSYDIDILSMPDEKPRTNKEMKVKVGIKVSSEDHGTPLERFRPGYLWVSDLTKQNWCEQQLYYSFTMSGIIEVNPVVQKVMTEGSNLHLARELAVHDTVPVKVTSNEDIWAIKVINLLNAVQGFLNGVTLAREIPIFGAPFQQDVFFVGLIDELRFDPESYNIDLLELKTKAFKSPPSKAQKSQHRLQVLLYKKLFDDLVKGNLSKTTVAKHLRLDLKRDFGEAVSLELTKHLVEFKNLDGLLDHLFQRMQCLTCVSQLHIEYVHQESKQTLYHHTEDYDDDDLSNIFEDYLKFWRGQRPVAGVDIEEAWKCQKCDFAHICEWRSKKSEEYSSKNKDKMK</sequence>
<evidence type="ECO:0000256" key="1">
    <source>
        <dbReference type="ARBA" id="ARBA00009797"/>
    </source>
</evidence>
<keyword evidence="3" id="KW-1185">Reference proteome</keyword>
<dbReference type="InterPro" id="IPR011604">
    <property type="entry name" value="PDDEXK-like_dom_sf"/>
</dbReference>
<dbReference type="InterPro" id="IPR019190">
    <property type="entry name" value="EXOV"/>
</dbReference>
<name>A0AAN8Q6N5_PATCE</name>
<dbReference type="Proteomes" id="UP001347796">
    <property type="component" value="Unassembled WGS sequence"/>
</dbReference>
<dbReference type="GO" id="GO:0045145">
    <property type="term" value="F:single-stranded DNA 5'-3' DNA exonuclease activity"/>
    <property type="evidence" value="ECO:0007669"/>
    <property type="project" value="InterPro"/>
</dbReference>
<dbReference type="GO" id="GO:0036297">
    <property type="term" value="P:interstrand cross-link repair"/>
    <property type="evidence" value="ECO:0007669"/>
    <property type="project" value="TreeGrafter"/>
</dbReference>